<dbReference type="GO" id="GO:0051607">
    <property type="term" value="P:defense response to virus"/>
    <property type="evidence" value="ECO:0007669"/>
    <property type="project" value="UniProtKB-KW"/>
</dbReference>
<evidence type="ECO:0000259" key="2">
    <source>
        <dbReference type="Pfam" id="PF01881"/>
    </source>
</evidence>
<sequence>MRIQLKFSLKKLQLPIDYRAACVSFMKGALDNYDKRFFDLYYNNGAKIKNYAFSVRIPKPEFKANKIILATDKIELNWSAADERDAIIFYNAFLGRKDKMFELCDDNAMTLEKILILPEHKITQTQLIIKMLSPFIIRVHNKENNTNRYVKYDDNDFAEQAKAAITAQIAMMGLSTSLLIGFSITPVQVKKCVVKTFKHTCDGTIGVLHLQGKPELLNILYKAGIGANRSIGFGLFEKIY</sequence>
<comment type="caution">
    <text evidence="3">The sequence shown here is derived from an EMBL/GenBank/DDBJ whole genome shotgun (WGS) entry which is preliminary data.</text>
</comment>
<dbReference type="PANTHER" id="PTHR36984">
    <property type="entry name" value="CRISPR-ASSOCIATED ENDORIBONUCLEASE CAS6 1"/>
    <property type="match status" value="1"/>
</dbReference>
<dbReference type="Gene3D" id="3.30.70.1900">
    <property type="match status" value="1"/>
</dbReference>
<dbReference type="RefSeq" id="WP_183862513.1">
    <property type="nucleotide sequence ID" value="NZ_JACHFH010000031.1"/>
</dbReference>
<dbReference type="Pfam" id="PF01881">
    <property type="entry name" value="Cas_Cas6_C"/>
    <property type="match status" value="1"/>
</dbReference>
<dbReference type="InterPro" id="IPR045747">
    <property type="entry name" value="CRISPR-assoc_prot_Cas6_N_sf"/>
</dbReference>
<keyword evidence="4" id="KW-1185">Reference proteome</keyword>
<keyword evidence="3" id="KW-0378">Hydrolase</keyword>
<dbReference type="GO" id="GO:0016788">
    <property type="term" value="F:hydrolase activity, acting on ester bonds"/>
    <property type="evidence" value="ECO:0007669"/>
    <property type="project" value="InterPro"/>
</dbReference>
<evidence type="ECO:0000313" key="4">
    <source>
        <dbReference type="Proteomes" id="UP000559117"/>
    </source>
</evidence>
<dbReference type="AlphaFoldDB" id="A0A840ULH7"/>
<dbReference type="Gene3D" id="3.30.70.1890">
    <property type="match status" value="1"/>
</dbReference>
<dbReference type="PANTHER" id="PTHR36984:SF3">
    <property type="entry name" value="CRISPR-ASSOCIATED ENDORIBONUCLEASE CAS6"/>
    <property type="match status" value="1"/>
</dbReference>
<dbReference type="InterPro" id="IPR049435">
    <property type="entry name" value="Cas_Cas6_C"/>
</dbReference>
<feature type="domain" description="CRISPR associated protein Cas6 C-terminal" evidence="2">
    <location>
        <begin position="118"/>
        <end position="237"/>
    </location>
</feature>
<dbReference type="EMBL" id="JACHFH010000031">
    <property type="protein sequence ID" value="MBB5337030.1"/>
    <property type="molecule type" value="Genomic_DNA"/>
</dbReference>
<keyword evidence="1" id="KW-0051">Antiviral defense</keyword>
<dbReference type="Proteomes" id="UP000559117">
    <property type="component" value="Unassembled WGS sequence"/>
</dbReference>
<name>A0A840ULH7_9FIRM</name>
<reference evidence="3 4" key="1">
    <citation type="submission" date="2020-08" db="EMBL/GenBank/DDBJ databases">
        <title>Genomic Encyclopedia of Type Strains, Phase IV (KMG-IV): sequencing the most valuable type-strain genomes for metagenomic binning, comparative biology and taxonomic classification.</title>
        <authorList>
            <person name="Goeker M."/>
        </authorList>
    </citation>
    <scope>NUCLEOTIDE SEQUENCE [LARGE SCALE GENOMIC DNA]</scope>
    <source>
        <strain evidence="3 4">DSM 24661</strain>
    </source>
</reference>
<protein>
    <submittedName>
        <fullName evidence="3">CRISPR-associated endoribonuclease Cas6</fullName>
        <ecNumber evidence="3">3.1.-.-</ecNumber>
    </submittedName>
</protein>
<organism evidence="3 4">
    <name type="scientific">Pectinatus brassicae</name>
    <dbReference type="NCBI Taxonomy" id="862415"/>
    <lineage>
        <taxon>Bacteria</taxon>
        <taxon>Bacillati</taxon>
        <taxon>Bacillota</taxon>
        <taxon>Negativicutes</taxon>
        <taxon>Selenomonadales</taxon>
        <taxon>Selenomonadaceae</taxon>
        <taxon>Pectinatus</taxon>
    </lineage>
</organism>
<gene>
    <name evidence="3" type="ORF">HNR32_002186</name>
</gene>
<dbReference type="EC" id="3.1.-.-" evidence="3"/>
<dbReference type="InterPro" id="IPR010156">
    <property type="entry name" value="CRISPR-assoc_prot_Cas6"/>
</dbReference>
<evidence type="ECO:0000256" key="1">
    <source>
        <dbReference type="ARBA" id="ARBA00023118"/>
    </source>
</evidence>
<evidence type="ECO:0000313" key="3">
    <source>
        <dbReference type="EMBL" id="MBB5337030.1"/>
    </source>
</evidence>
<dbReference type="NCBIfam" id="TIGR01877">
    <property type="entry name" value="cas_cas6"/>
    <property type="match status" value="1"/>
</dbReference>
<proteinExistence type="predicted"/>
<accession>A0A840ULH7</accession>
<dbReference type="CDD" id="cd21140">
    <property type="entry name" value="Cas6_I-like"/>
    <property type="match status" value="1"/>
</dbReference>